<dbReference type="Proteomes" id="UP001562425">
    <property type="component" value="Unassembled WGS sequence"/>
</dbReference>
<keyword evidence="11" id="KW-1185">Reference proteome</keyword>
<keyword evidence="5 9" id="KW-0560">Oxidoreductase</keyword>
<keyword evidence="4 8" id="KW-0479">Metal-binding</keyword>
<feature type="non-terminal residue" evidence="10">
    <location>
        <position position="474"/>
    </location>
</feature>
<dbReference type="AlphaFoldDB" id="A0ABD1CPT5"/>
<keyword evidence="3 8" id="KW-0349">Heme</keyword>
<dbReference type="InterPro" id="IPR002401">
    <property type="entry name" value="Cyt_P450_E_grp-I"/>
</dbReference>
<name>A0ABD1CPT5_CULPP</name>
<proteinExistence type="inferred from homology"/>
<comment type="caution">
    <text evidence="10">The sequence shown here is derived from an EMBL/GenBank/DDBJ whole genome shotgun (WGS) entry which is preliminary data.</text>
</comment>
<evidence type="ECO:0000256" key="8">
    <source>
        <dbReference type="PIRSR" id="PIRSR602401-1"/>
    </source>
</evidence>
<evidence type="ECO:0000256" key="5">
    <source>
        <dbReference type="ARBA" id="ARBA00023002"/>
    </source>
</evidence>
<evidence type="ECO:0000256" key="1">
    <source>
        <dbReference type="ARBA" id="ARBA00001971"/>
    </source>
</evidence>
<evidence type="ECO:0000256" key="6">
    <source>
        <dbReference type="ARBA" id="ARBA00023004"/>
    </source>
</evidence>
<reference evidence="10 11" key="1">
    <citation type="submission" date="2024-05" db="EMBL/GenBank/DDBJ databases">
        <title>Culex pipiens pipiens assembly and annotation.</title>
        <authorList>
            <person name="Alout H."/>
            <person name="Durand T."/>
        </authorList>
    </citation>
    <scope>NUCLEOTIDE SEQUENCE [LARGE SCALE GENOMIC DNA]</scope>
    <source>
        <strain evidence="10">HA-2024</strain>
        <tissue evidence="10">Whole body</tissue>
    </source>
</reference>
<comment type="cofactor">
    <cofactor evidence="1 8">
        <name>heme</name>
        <dbReference type="ChEBI" id="CHEBI:30413"/>
    </cofactor>
</comment>
<dbReference type="InterPro" id="IPR050182">
    <property type="entry name" value="Cytochrome_P450_fam2"/>
</dbReference>
<gene>
    <name evidence="10" type="ORF">pipiens_000547</name>
</gene>
<dbReference type="Gene3D" id="1.10.630.10">
    <property type="entry name" value="Cytochrome P450"/>
    <property type="match status" value="2"/>
</dbReference>
<dbReference type="PANTHER" id="PTHR24300:SF376">
    <property type="entry name" value="CYTOCHROME P450 15A1"/>
    <property type="match status" value="1"/>
</dbReference>
<evidence type="ECO:0000256" key="4">
    <source>
        <dbReference type="ARBA" id="ARBA00022723"/>
    </source>
</evidence>
<dbReference type="PROSITE" id="PS00086">
    <property type="entry name" value="CYTOCHROME_P450"/>
    <property type="match status" value="1"/>
</dbReference>
<sequence length="474" mass="54434">MIVMPTALLWTVVVGLVLHRCYRFLFGRPPNFPKGPPRLPFLGGYGIMLLINYKHLHKAATWLCGYYKSKLIGLRLGKYETVLVNDFDTVKEVMNRVDFDGRPDLFMARMREKNFERRGIPFTDGPDWKAGRWFVLRYLRDYGFGRRFDELEAETESEIRTLIEMARYGAKYEHERDFIAPDGFVNCPDILFGCFANSFLHVLSRERMDRAETAQLFRVVKDAMAFQRLGDDYGTVLSVIPWIRHLLPNATYYNHIRKASLGMNAFIDSIVKKHLASHDDGHVRCFLDLYFQEMKKAEPKEEGFGFQSEIDDVVGHGRLPTLDDRIKLSYIEATLRESLRIDTLVPSGMPHVALHDTTLRGYDIPKGTLLMLGLDAMHNQQDVWGDPDVFRPERFLDSKGRLVLAKDVSVPFGAGKRLCAGETFARNTLFLVLAGLVQNFNLRQRPTDKKPDLGARSTGVIISPADFWLKFEPR</sequence>
<dbReference type="InterPro" id="IPR036396">
    <property type="entry name" value="Cyt_P450_sf"/>
</dbReference>
<dbReference type="EMBL" id="JBEHCU010010308">
    <property type="protein sequence ID" value="KAL1378447.1"/>
    <property type="molecule type" value="Genomic_DNA"/>
</dbReference>
<evidence type="ECO:0000313" key="11">
    <source>
        <dbReference type="Proteomes" id="UP001562425"/>
    </source>
</evidence>
<evidence type="ECO:0000256" key="2">
    <source>
        <dbReference type="ARBA" id="ARBA00010617"/>
    </source>
</evidence>
<evidence type="ECO:0000256" key="3">
    <source>
        <dbReference type="ARBA" id="ARBA00022617"/>
    </source>
</evidence>
<evidence type="ECO:0000256" key="9">
    <source>
        <dbReference type="RuleBase" id="RU000461"/>
    </source>
</evidence>
<dbReference type="InterPro" id="IPR017972">
    <property type="entry name" value="Cyt_P450_CS"/>
</dbReference>
<dbReference type="InterPro" id="IPR001128">
    <property type="entry name" value="Cyt_P450"/>
</dbReference>
<protein>
    <recommendedName>
        <fullName evidence="12">Cytochrome P450</fullName>
    </recommendedName>
</protein>
<accession>A0ABD1CPT5</accession>
<dbReference type="Pfam" id="PF00067">
    <property type="entry name" value="p450"/>
    <property type="match status" value="2"/>
</dbReference>
<dbReference type="SUPFAM" id="SSF48264">
    <property type="entry name" value="Cytochrome P450"/>
    <property type="match status" value="1"/>
</dbReference>
<comment type="similarity">
    <text evidence="2 9">Belongs to the cytochrome P450 family.</text>
</comment>
<keyword evidence="6 8" id="KW-0408">Iron</keyword>
<dbReference type="GO" id="GO:0004497">
    <property type="term" value="F:monooxygenase activity"/>
    <property type="evidence" value="ECO:0007669"/>
    <property type="project" value="UniProtKB-KW"/>
</dbReference>
<evidence type="ECO:0000313" key="10">
    <source>
        <dbReference type="EMBL" id="KAL1378447.1"/>
    </source>
</evidence>
<dbReference type="PRINTS" id="PR00463">
    <property type="entry name" value="EP450I"/>
</dbReference>
<feature type="binding site" description="axial binding residue" evidence="8">
    <location>
        <position position="419"/>
    </location>
    <ligand>
        <name>heme</name>
        <dbReference type="ChEBI" id="CHEBI:30413"/>
    </ligand>
    <ligandPart>
        <name>Fe</name>
        <dbReference type="ChEBI" id="CHEBI:18248"/>
    </ligandPart>
</feature>
<keyword evidence="7 9" id="KW-0503">Monooxygenase</keyword>
<evidence type="ECO:0008006" key="12">
    <source>
        <dbReference type="Google" id="ProtNLM"/>
    </source>
</evidence>
<evidence type="ECO:0000256" key="7">
    <source>
        <dbReference type="ARBA" id="ARBA00023033"/>
    </source>
</evidence>
<dbReference type="PANTHER" id="PTHR24300">
    <property type="entry name" value="CYTOCHROME P450 508A4-RELATED"/>
    <property type="match status" value="1"/>
</dbReference>
<organism evidence="10 11">
    <name type="scientific">Culex pipiens pipiens</name>
    <name type="common">Northern house mosquito</name>
    <dbReference type="NCBI Taxonomy" id="38569"/>
    <lineage>
        <taxon>Eukaryota</taxon>
        <taxon>Metazoa</taxon>
        <taxon>Ecdysozoa</taxon>
        <taxon>Arthropoda</taxon>
        <taxon>Hexapoda</taxon>
        <taxon>Insecta</taxon>
        <taxon>Pterygota</taxon>
        <taxon>Neoptera</taxon>
        <taxon>Endopterygota</taxon>
        <taxon>Diptera</taxon>
        <taxon>Nematocera</taxon>
        <taxon>Culicoidea</taxon>
        <taxon>Culicidae</taxon>
        <taxon>Culicinae</taxon>
        <taxon>Culicini</taxon>
        <taxon>Culex</taxon>
        <taxon>Culex</taxon>
    </lineage>
</organism>
<dbReference type="GO" id="GO:0046872">
    <property type="term" value="F:metal ion binding"/>
    <property type="evidence" value="ECO:0007669"/>
    <property type="project" value="UniProtKB-KW"/>
</dbReference>